<dbReference type="eggNOG" id="COG3226">
    <property type="taxonomic scope" value="Bacteria"/>
</dbReference>
<dbReference type="Proteomes" id="UP000019150">
    <property type="component" value="Chromosome"/>
</dbReference>
<reference evidence="2 3" key="1">
    <citation type="journal article" date="2014" name="Appl. Environ. Microbiol.">
        <title>Insights into the Microbial Degradation of Rubber and Gutta-Percha by Analysis of the Complete Genome of Nocardia nova SH22a.</title>
        <authorList>
            <person name="Luo Q."/>
            <person name="Hiessl S."/>
            <person name="Poehlein A."/>
            <person name="Daniel R."/>
            <person name="Steinbuchel A."/>
        </authorList>
    </citation>
    <scope>NUCLEOTIDE SEQUENCE [LARGE SCALE GENOMIC DNA]</scope>
    <source>
        <strain evidence="2">SH22a</strain>
    </source>
</reference>
<evidence type="ECO:0000313" key="2">
    <source>
        <dbReference type="EMBL" id="AHH18726.1"/>
    </source>
</evidence>
<dbReference type="KEGG" id="nno:NONO_c39420"/>
<dbReference type="STRING" id="1415166.NONO_c39420"/>
<feature type="domain" description="Tetracyclin repressor-like C-terminal group 31" evidence="1">
    <location>
        <begin position="62"/>
        <end position="165"/>
    </location>
</feature>
<dbReference type="AlphaFoldDB" id="W5TNA1"/>
<dbReference type="PATRIC" id="fig|1415166.3.peg.4044"/>
<dbReference type="Gene3D" id="1.10.357.10">
    <property type="entry name" value="Tetracycline Repressor, domain 2"/>
    <property type="match status" value="1"/>
</dbReference>
<dbReference type="EMBL" id="CP006850">
    <property type="protein sequence ID" value="AHH18726.1"/>
    <property type="molecule type" value="Genomic_DNA"/>
</dbReference>
<name>W5TNA1_9NOCA</name>
<organism evidence="2 3">
    <name type="scientific">Nocardia nova SH22a</name>
    <dbReference type="NCBI Taxonomy" id="1415166"/>
    <lineage>
        <taxon>Bacteria</taxon>
        <taxon>Bacillati</taxon>
        <taxon>Actinomycetota</taxon>
        <taxon>Actinomycetes</taxon>
        <taxon>Mycobacteriales</taxon>
        <taxon>Nocardiaceae</taxon>
        <taxon>Nocardia</taxon>
    </lineage>
</organism>
<gene>
    <name evidence="2" type="ORF">NONO_c39420</name>
</gene>
<keyword evidence="3" id="KW-1185">Reference proteome</keyword>
<dbReference type="Pfam" id="PF17940">
    <property type="entry name" value="TetR_C_31"/>
    <property type="match status" value="1"/>
</dbReference>
<accession>W5TNA1</accession>
<dbReference type="InterPro" id="IPR009057">
    <property type="entry name" value="Homeodomain-like_sf"/>
</dbReference>
<dbReference type="SUPFAM" id="SSF46689">
    <property type="entry name" value="Homeodomain-like"/>
    <property type="match status" value="1"/>
</dbReference>
<protein>
    <recommendedName>
        <fullName evidence="1">Tetracyclin repressor-like C-terminal group 31 domain-containing protein</fullName>
    </recommendedName>
</protein>
<proteinExistence type="predicted"/>
<dbReference type="InterPro" id="IPR041583">
    <property type="entry name" value="TetR_C_31"/>
</dbReference>
<sequence>MLGEQGLRGFTHRAVDTAANLAPGSVNYHAPTRQRLLEMAMDELFAQDMAVAARHFHPESPTLADIATDFVLELSGPQARFRVVARHHLLAEARVDSELHDRFETQRAAFVRLIAGRAADNGHPIEPTAAELCVILIDGLVHRQVFFADSALSHTEIRALIRTTFRLAGPDRK</sequence>
<dbReference type="HOGENOM" id="CLU_069356_21_0_11"/>
<evidence type="ECO:0000313" key="3">
    <source>
        <dbReference type="Proteomes" id="UP000019150"/>
    </source>
</evidence>
<evidence type="ECO:0000259" key="1">
    <source>
        <dbReference type="Pfam" id="PF17940"/>
    </source>
</evidence>